<evidence type="ECO:0000313" key="1">
    <source>
        <dbReference type="EMBL" id="CAI3992207.1"/>
    </source>
</evidence>
<reference evidence="1" key="1">
    <citation type="submission" date="2022-10" db="EMBL/GenBank/DDBJ databases">
        <authorList>
            <person name="Chen Y."/>
            <person name="Dougan E. K."/>
            <person name="Chan C."/>
            <person name="Rhodes N."/>
            <person name="Thang M."/>
        </authorList>
    </citation>
    <scope>NUCLEOTIDE SEQUENCE</scope>
</reference>
<sequence length="124" mass="14304">SSSFSATLLLGHGFMGNGKSLLRSMCLLCLEERLSKRRSVQLLPRPSFHEAYDDETKARPKKDRRQRIERRIFELMATTDSMEKLIEGLQEEARRHPYERFVIKGVLDRCRPVQTVSGGVALRL</sequence>
<proteinExistence type="predicted"/>
<dbReference type="EMBL" id="CAMXCT010001682">
    <property type="protein sequence ID" value="CAI3992207.1"/>
    <property type="molecule type" value="Genomic_DNA"/>
</dbReference>
<dbReference type="Proteomes" id="UP001152797">
    <property type="component" value="Unassembled WGS sequence"/>
</dbReference>
<protein>
    <submittedName>
        <fullName evidence="1">Uncharacterized protein</fullName>
    </submittedName>
</protein>
<dbReference type="AlphaFoldDB" id="A0A9P1CH67"/>
<comment type="caution">
    <text evidence="1">The sequence shown here is derived from an EMBL/GenBank/DDBJ whole genome shotgun (WGS) entry which is preliminary data.</text>
</comment>
<reference evidence="2 3" key="2">
    <citation type="submission" date="2024-05" db="EMBL/GenBank/DDBJ databases">
        <authorList>
            <person name="Chen Y."/>
            <person name="Shah S."/>
            <person name="Dougan E. K."/>
            <person name="Thang M."/>
            <person name="Chan C."/>
        </authorList>
    </citation>
    <scope>NUCLEOTIDE SEQUENCE [LARGE SCALE GENOMIC DNA]</scope>
</reference>
<dbReference type="EMBL" id="CAMXCT020001682">
    <property type="protein sequence ID" value="CAL1145582.1"/>
    <property type="molecule type" value="Genomic_DNA"/>
</dbReference>
<accession>A0A9P1CH67</accession>
<name>A0A9P1CH67_9DINO</name>
<feature type="non-terminal residue" evidence="1">
    <location>
        <position position="1"/>
    </location>
</feature>
<evidence type="ECO:0000313" key="2">
    <source>
        <dbReference type="EMBL" id="CAL4779519.1"/>
    </source>
</evidence>
<evidence type="ECO:0000313" key="3">
    <source>
        <dbReference type="Proteomes" id="UP001152797"/>
    </source>
</evidence>
<organism evidence="1">
    <name type="scientific">Cladocopium goreaui</name>
    <dbReference type="NCBI Taxonomy" id="2562237"/>
    <lineage>
        <taxon>Eukaryota</taxon>
        <taxon>Sar</taxon>
        <taxon>Alveolata</taxon>
        <taxon>Dinophyceae</taxon>
        <taxon>Suessiales</taxon>
        <taxon>Symbiodiniaceae</taxon>
        <taxon>Cladocopium</taxon>
    </lineage>
</organism>
<dbReference type="EMBL" id="CAMXCT030001682">
    <property type="protein sequence ID" value="CAL4779519.1"/>
    <property type="molecule type" value="Genomic_DNA"/>
</dbReference>
<gene>
    <name evidence="1" type="ORF">C1SCF055_LOCUS19051</name>
</gene>
<keyword evidence="3" id="KW-1185">Reference proteome</keyword>